<gene>
    <name evidence="2" type="ORF">OP8BY_2463</name>
</gene>
<feature type="transmembrane region" description="Helical" evidence="1">
    <location>
        <begin position="9"/>
        <end position="30"/>
    </location>
</feature>
<dbReference type="Proteomes" id="UP000257323">
    <property type="component" value="Unassembled WGS sequence"/>
</dbReference>
<sequence length="43" mass="4857">MNLIFYSPIYVPVYILAFYVLTFCASVLPASPPLSGSNFWLIK</sequence>
<comment type="caution">
    <text evidence="2">The sequence shown here is derived from an EMBL/GenBank/DDBJ whole genome shotgun (WGS) entry which is preliminary data.</text>
</comment>
<dbReference type="EMBL" id="QUAH01000023">
    <property type="protein sequence ID" value="RFT14685.1"/>
    <property type="molecule type" value="Genomic_DNA"/>
</dbReference>
<keyword evidence="1" id="KW-1133">Transmembrane helix</keyword>
<evidence type="ECO:0000313" key="2">
    <source>
        <dbReference type="EMBL" id="RFT14685.1"/>
    </source>
</evidence>
<proteinExistence type="predicted"/>
<evidence type="ECO:0000256" key="1">
    <source>
        <dbReference type="SAM" id="Phobius"/>
    </source>
</evidence>
<evidence type="ECO:0000313" key="3">
    <source>
        <dbReference type="Proteomes" id="UP000257323"/>
    </source>
</evidence>
<dbReference type="AlphaFoldDB" id="A0A3E2BIY0"/>
<organism evidence="2 3">
    <name type="scientific">Candidatus Saccharicenans subterraneus</name>
    <dbReference type="NCBI Taxonomy" id="2508984"/>
    <lineage>
        <taxon>Bacteria</taxon>
        <taxon>Candidatus Aminicenantota</taxon>
        <taxon>Candidatus Aminicenantia</taxon>
        <taxon>Candidatus Aminicenantales</taxon>
        <taxon>Candidatus Saccharicenantaceae</taxon>
        <taxon>Candidatus Saccharicenans</taxon>
    </lineage>
</organism>
<reference evidence="2 3" key="1">
    <citation type="submission" date="2018-08" db="EMBL/GenBank/DDBJ databases">
        <title>Genome analysis of the thermophilic bacterium of the candidate phylum Aminicenantes from deep subsurface aquifer revealed its physiology and ecological role.</title>
        <authorList>
            <person name="Kadnikov V.V."/>
            <person name="Mardanov A.V."/>
            <person name="Beletsky A.V."/>
            <person name="Karnachuk O.V."/>
            <person name="Ravin N.V."/>
        </authorList>
    </citation>
    <scope>NUCLEOTIDE SEQUENCE [LARGE SCALE GENOMIC DNA]</scope>
    <source>
        <strain evidence="2">BY38</strain>
    </source>
</reference>
<name>A0A3E2BIY0_9BACT</name>
<accession>A0A3E2BIY0</accession>
<keyword evidence="1" id="KW-0472">Membrane</keyword>
<keyword evidence="1" id="KW-0812">Transmembrane</keyword>
<protein>
    <submittedName>
        <fullName evidence="2">Uncharacterized protein</fullName>
    </submittedName>
</protein>